<dbReference type="GO" id="GO:0097367">
    <property type="term" value="F:carbohydrate derivative binding"/>
    <property type="evidence" value="ECO:0007669"/>
    <property type="project" value="InterPro"/>
</dbReference>
<dbReference type="AlphaFoldDB" id="A0AA90NEM8"/>
<dbReference type="InterPro" id="IPR001347">
    <property type="entry name" value="SIS_dom"/>
</dbReference>
<gene>
    <name evidence="3" type="ORF">Q7X28_03990</name>
</gene>
<comment type="caution">
    <text evidence="3">The sequence shown here is derived from an EMBL/GenBank/DDBJ whole genome shotgun (WGS) entry which is preliminary data.</text>
</comment>
<evidence type="ECO:0000313" key="4">
    <source>
        <dbReference type="Proteomes" id="UP001178281"/>
    </source>
</evidence>
<dbReference type="InterPro" id="IPR035466">
    <property type="entry name" value="GlmS/AgaS_SIS"/>
</dbReference>
<dbReference type="GO" id="GO:1901135">
    <property type="term" value="P:carbohydrate derivative metabolic process"/>
    <property type="evidence" value="ECO:0007669"/>
    <property type="project" value="InterPro"/>
</dbReference>
<evidence type="ECO:0000259" key="2">
    <source>
        <dbReference type="PROSITE" id="PS51464"/>
    </source>
</evidence>
<dbReference type="RefSeq" id="WP_305110352.1">
    <property type="nucleotide sequence ID" value="NZ_JAUTIX010000001.1"/>
</dbReference>
<dbReference type="PROSITE" id="PS51464">
    <property type="entry name" value="SIS"/>
    <property type="match status" value="1"/>
</dbReference>
<keyword evidence="1" id="KW-0677">Repeat</keyword>
<name>A0AA90NEM8_9ACTN</name>
<dbReference type="InterPro" id="IPR046348">
    <property type="entry name" value="SIS_dom_sf"/>
</dbReference>
<dbReference type="GO" id="GO:0016853">
    <property type="term" value="F:isomerase activity"/>
    <property type="evidence" value="ECO:0007669"/>
    <property type="project" value="UniProtKB-KW"/>
</dbReference>
<evidence type="ECO:0000313" key="3">
    <source>
        <dbReference type="EMBL" id="MDP0397080.1"/>
    </source>
</evidence>
<organism evidence="3 4">
    <name type="scientific">Tsukamurella strandjordii</name>
    <dbReference type="NCBI Taxonomy" id="147577"/>
    <lineage>
        <taxon>Bacteria</taxon>
        <taxon>Bacillati</taxon>
        <taxon>Actinomycetota</taxon>
        <taxon>Actinomycetes</taxon>
        <taxon>Mycobacteriales</taxon>
        <taxon>Tsukamurellaceae</taxon>
        <taxon>Tsukamurella</taxon>
    </lineage>
</organism>
<protein>
    <submittedName>
        <fullName evidence="3">Sugar isomerase</fullName>
    </submittedName>
</protein>
<reference evidence="3" key="1">
    <citation type="submission" date="2023-08" db="EMBL/GenBank/DDBJ databases">
        <title>The draft genome of Tsukamurella strandjordii strain 050030.</title>
        <authorList>
            <person name="Zhao F."/>
            <person name="Feng Y."/>
            <person name="Zong Z."/>
        </authorList>
    </citation>
    <scope>NUCLEOTIDE SEQUENCE</scope>
    <source>
        <strain evidence="3">050030</strain>
    </source>
</reference>
<dbReference type="Gene3D" id="3.40.50.10490">
    <property type="entry name" value="Glucose-6-phosphate isomerase like protein, domain 1"/>
    <property type="match status" value="2"/>
</dbReference>
<accession>A0AA90NEM8</accession>
<dbReference type="PANTHER" id="PTHR10937">
    <property type="entry name" value="GLUCOSAMINE--FRUCTOSE-6-PHOSPHATE AMINOTRANSFERASE, ISOMERIZING"/>
    <property type="match status" value="1"/>
</dbReference>
<dbReference type="Proteomes" id="UP001178281">
    <property type="component" value="Unassembled WGS sequence"/>
</dbReference>
<dbReference type="SUPFAM" id="SSF53697">
    <property type="entry name" value="SIS domain"/>
    <property type="match status" value="1"/>
</dbReference>
<dbReference type="EMBL" id="JAUTIX010000001">
    <property type="protein sequence ID" value="MDP0397080.1"/>
    <property type="molecule type" value="Genomic_DNA"/>
</dbReference>
<dbReference type="PANTHER" id="PTHR10937:SF4">
    <property type="entry name" value="GLUCOSAMINE-6-PHOSPHATE DEAMINASE"/>
    <property type="match status" value="1"/>
</dbReference>
<feature type="domain" description="SIS" evidence="2">
    <location>
        <begin position="29"/>
        <end position="173"/>
    </location>
</feature>
<keyword evidence="4" id="KW-1185">Reference proteome</keyword>
<proteinExistence type="predicted"/>
<evidence type="ECO:0000256" key="1">
    <source>
        <dbReference type="ARBA" id="ARBA00022737"/>
    </source>
</evidence>
<sequence>MPQPGYAMQVELSSQPEIWSTVLERDALRAGLPRDGERVAVIGCGTSWFIAKAYASMRESLGRGETDAFTASEAPLQRTYDRIVAITRSGTTSEVLTALAQVPQSIPTVAVIADPHTPIVDLVNEAIVLDFADEQSVVQTRFATAALMLLRSTLQPRSVLDTAVAQAADVLSGFDFDGDRVQESMVDPSLLAAEQISFIGTGWAWNVAEEAALKLRESAQAWTEAYSSMEYRHGPIAIAAPGRATWQFGPAPDGLAEDVENTGARFEFVDRDPLAELVRVHAFALLRSRHAGLDADHPRSLTRSVVLTD</sequence>
<dbReference type="CDD" id="cd05008">
    <property type="entry name" value="SIS_GlmS_GlmD_1"/>
    <property type="match status" value="1"/>
</dbReference>
<keyword evidence="3" id="KW-0413">Isomerase</keyword>